<dbReference type="Proteomes" id="UP000036270">
    <property type="component" value="Unassembled WGS sequence"/>
</dbReference>
<dbReference type="STRING" id="67855.RO21_07980"/>
<evidence type="ECO:0000313" key="2">
    <source>
        <dbReference type="Proteomes" id="UP000036270"/>
    </source>
</evidence>
<name>A0A0J5P6N6_9PAST</name>
<dbReference type="Gene3D" id="3.30.370.20">
    <property type="match status" value="1"/>
</dbReference>
<evidence type="ECO:0008006" key="3">
    <source>
        <dbReference type="Google" id="ProtNLM"/>
    </source>
</evidence>
<sequence>MDIYVCLTPLQILIANYIINNNKTNCEVLILTYINNDKYKFYLNKLKKNIYVKNAEIILLENTSFINRIKTFIKIRSRINKTKKIYNDIYISSIDNFYIHYILDRIKFNKIFTFDDGTANIIKNSFFYKKSSTISIIGRKVLNIKWDINTIKRNSNKHFTIYNNLENIISNVEFIDIFSPKNTVSVIKDIHIFLGQPFKDDYASVDIYNKLVNKLNKKMQYYPHPRETGIEFKIDPNNLIYSNLIIEEYIESLLKKGIVVNLYTISSSAGFNLYYSKNVNVLFIFSSRIDKEVSNIYNLIKQKKLANINLD</sequence>
<reference evidence="1 2" key="1">
    <citation type="submission" date="2014-12" db="EMBL/GenBank/DDBJ databases">
        <title>Reclassification of Actinobacillus muris as Muribacter muris.</title>
        <authorList>
            <person name="Christensen H."/>
            <person name="Nicklas W."/>
            <person name="Bisgaard M."/>
        </authorList>
    </citation>
    <scope>NUCLEOTIDE SEQUENCE [LARGE SCALE GENOMIC DNA]</scope>
    <source>
        <strain evidence="1 2">Ackerman80-443D</strain>
    </source>
</reference>
<dbReference type="PATRIC" id="fig|67855.3.peg.1638"/>
<organism evidence="1 2">
    <name type="scientific">Muribacter muris</name>
    <dbReference type="NCBI Taxonomy" id="67855"/>
    <lineage>
        <taxon>Bacteria</taxon>
        <taxon>Pseudomonadati</taxon>
        <taxon>Pseudomonadota</taxon>
        <taxon>Gammaproteobacteria</taxon>
        <taxon>Pasteurellales</taxon>
        <taxon>Pasteurellaceae</taxon>
        <taxon>Muribacter</taxon>
    </lineage>
</organism>
<dbReference type="EMBL" id="JWIZ01000048">
    <property type="protein sequence ID" value="KMK51134.1"/>
    <property type="molecule type" value="Genomic_DNA"/>
</dbReference>
<protein>
    <recommendedName>
        <fullName evidence="3">CMP-N-acetylneuraminate-beta-galactosamide-alpha-2, 3-sialyltransferase</fullName>
    </recommendedName>
</protein>
<evidence type="ECO:0000313" key="1">
    <source>
        <dbReference type="EMBL" id="KMK51134.1"/>
    </source>
</evidence>
<proteinExistence type="predicted"/>
<keyword evidence="2" id="KW-1185">Reference proteome</keyword>
<accession>A0A0J5P6N6</accession>
<dbReference type="RefSeq" id="WP_047977271.1">
    <property type="nucleotide sequence ID" value="NZ_JWIZ01000048.1"/>
</dbReference>
<dbReference type="AlphaFoldDB" id="A0A0J5P6N6"/>
<dbReference type="Pfam" id="PF07922">
    <property type="entry name" value="Glyco_transf_52"/>
    <property type="match status" value="1"/>
</dbReference>
<gene>
    <name evidence="1" type="ORF">RO21_07980</name>
</gene>
<comment type="caution">
    <text evidence="1">The sequence shown here is derived from an EMBL/GenBank/DDBJ whole genome shotgun (WGS) entry which is preliminary data.</text>
</comment>
<dbReference type="InterPro" id="IPR012477">
    <property type="entry name" value="Glyco_transf_52"/>
</dbReference>